<dbReference type="SUPFAM" id="SSF52540">
    <property type="entry name" value="P-loop containing nucleoside triphosphate hydrolases"/>
    <property type="match status" value="1"/>
</dbReference>
<dbReference type="PANTHER" id="PTHR10903:SF184">
    <property type="entry name" value="GTP-BINDING PROTEIN A"/>
    <property type="match status" value="1"/>
</dbReference>
<evidence type="ECO:0000256" key="1">
    <source>
        <dbReference type="ARBA" id="ARBA00008535"/>
    </source>
</evidence>
<dbReference type="InterPro" id="IPR045058">
    <property type="entry name" value="GIMA/IAN/Toc"/>
</dbReference>
<accession>A0AAV8G4Y3</accession>
<proteinExistence type="inferred from homology"/>
<name>A0AAV8G4Y3_9POAL</name>
<evidence type="ECO:0000256" key="3">
    <source>
        <dbReference type="ARBA" id="ARBA00023134"/>
    </source>
</evidence>
<feature type="coiled-coil region" evidence="4">
    <location>
        <begin position="243"/>
        <end position="391"/>
    </location>
</feature>
<dbReference type="InterPro" id="IPR027417">
    <property type="entry name" value="P-loop_NTPase"/>
</dbReference>
<keyword evidence="6" id="KW-0378">Hydrolase</keyword>
<protein>
    <submittedName>
        <fullName evidence="6">P-loop containing nucleoside triphosphate hydrolases superfamily protein</fullName>
    </submittedName>
</protein>
<dbReference type="FunFam" id="3.40.50.300:FF:000840">
    <property type="entry name" value="Immune-associated nucleotide-binding protein 9"/>
    <property type="match status" value="1"/>
</dbReference>
<dbReference type="GO" id="GO:0005525">
    <property type="term" value="F:GTP binding"/>
    <property type="evidence" value="ECO:0007669"/>
    <property type="project" value="UniProtKB-KW"/>
</dbReference>
<reference evidence="6" key="1">
    <citation type="submission" date="2022-08" db="EMBL/GenBank/DDBJ databases">
        <authorList>
            <person name="Marques A."/>
        </authorList>
    </citation>
    <scope>NUCLEOTIDE SEQUENCE</scope>
    <source>
        <strain evidence="6">RhyPub2mFocal</strain>
        <tissue evidence="6">Leaves</tissue>
    </source>
</reference>
<dbReference type="InterPro" id="IPR006703">
    <property type="entry name" value="G_AIG1"/>
</dbReference>
<comment type="caution">
    <text evidence="6">The sequence shown here is derived from an EMBL/GenBank/DDBJ whole genome shotgun (WGS) entry which is preliminary data.</text>
</comment>
<dbReference type="Proteomes" id="UP001140206">
    <property type="component" value="Chromosome 2"/>
</dbReference>
<dbReference type="PANTHER" id="PTHR10903">
    <property type="entry name" value="GTPASE, IMAP FAMILY MEMBER-RELATED"/>
    <property type="match status" value="1"/>
</dbReference>
<gene>
    <name evidence="6" type="ORF">LUZ62_051995</name>
</gene>
<dbReference type="AlphaFoldDB" id="A0AAV8G4Y3"/>
<evidence type="ECO:0000259" key="5">
    <source>
        <dbReference type="PROSITE" id="PS51720"/>
    </source>
</evidence>
<dbReference type="GO" id="GO:0016787">
    <property type="term" value="F:hydrolase activity"/>
    <property type="evidence" value="ECO:0007669"/>
    <property type="project" value="UniProtKB-KW"/>
</dbReference>
<keyword evidence="3" id="KW-0342">GTP-binding</keyword>
<dbReference type="PROSITE" id="PS51720">
    <property type="entry name" value="G_AIG1"/>
    <property type="match status" value="1"/>
</dbReference>
<dbReference type="Gene3D" id="3.40.50.300">
    <property type="entry name" value="P-loop containing nucleotide triphosphate hydrolases"/>
    <property type="match status" value="1"/>
</dbReference>
<organism evidence="6 7">
    <name type="scientific">Rhynchospora pubera</name>
    <dbReference type="NCBI Taxonomy" id="906938"/>
    <lineage>
        <taxon>Eukaryota</taxon>
        <taxon>Viridiplantae</taxon>
        <taxon>Streptophyta</taxon>
        <taxon>Embryophyta</taxon>
        <taxon>Tracheophyta</taxon>
        <taxon>Spermatophyta</taxon>
        <taxon>Magnoliopsida</taxon>
        <taxon>Liliopsida</taxon>
        <taxon>Poales</taxon>
        <taxon>Cyperaceae</taxon>
        <taxon>Cyperoideae</taxon>
        <taxon>Rhynchosporeae</taxon>
        <taxon>Rhynchospora</taxon>
    </lineage>
</organism>
<dbReference type="EMBL" id="JAMFTS010000002">
    <property type="protein sequence ID" value="KAJ4800749.1"/>
    <property type="molecule type" value="Genomic_DNA"/>
</dbReference>
<keyword evidence="7" id="KW-1185">Reference proteome</keyword>
<comment type="similarity">
    <text evidence="1">Belongs to the TRAFAC class TrmE-Era-EngA-EngB-Septin-like GTPase superfamily. AIG1/Toc34/Toc159-like paraseptin GTPase family. IAN subfamily.</text>
</comment>
<evidence type="ECO:0000256" key="4">
    <source>
        <dbReference type="SAM" id="Coils"/>
    </source>
</evidence>
<evidence type="ECO:0000313" key="7">
    <source>
        <dbReference type="Proteomes" id="UP001140206"/>
    </source>
</evidence>
<keyword evidence="2" id="KW-0547">Nucleotide-binding</keyword>
<keyword evidence="4" id="KW-0175">Coiled coil</keyword>
<evidence type="ECO:0000313" key="6">
    <source>
        <dbReference type="EMBL" id="KAJ4800749.1"/>
    </source>
</evidence>
<sequence length="480" mass="53935">MEDDWELASINDASATEDDWELSSNNDAITLVLVGEIGEEKSATGNSILGRKAFKSTLTLDTCQMESTVLKDGRTVNVIDTPGIFDWSDGSDEGGKEIAKCLDLAKDGIHAVILVFSVKSRFSEGEETMLERLQMLFGNRIVEYMILVFTGGDELEEDGKTFPEYLSRIIIEMCENRVVLFNNEAKNENVKDDQVQKLLFYVDQVMANTGGKSFSDEIFRELKQGAIKLHGNEKDIDNLNGVLAEQIAVEQKLNSTIERLEKELTNEQAARLKAQKIAEKACLESCKLKESLEKARKIADEARLEFKEFSEKARKEAEDSKAAQLKARKIAEEARLESCKLEESLEKARKGAEESTAAQLKARKIAEEARLESLEARLESCKLKRSLEKAQKDAKESKSALLKAQMFADEARLESCKLKESLQKVQKEAKELKVARFNAKRIAKEACIETCKLKESLEMAQKKAKELMDAQMKATKYIRG</sequence>
<feature type="domain" description="AIG1-type G" evidence="5">
    <location>
        <begin position="26"/>
        <end position="223"/>
    </location>
</feature>
<evidence type="ECO:0000256" key="2">
    <source>
        <dbReference type="ARBA" id="ARBA00022741"/>
    </source>
</evidence>
<dbReference type="Pfam" id="PF04548">
    <property type="entry name" value="AIG1"/>
    <property type="match status" value="1"/>
</dbReference>